<dbReference type="RefSeq" id="WP_341405298.1">
    <property type="nucleotide sequence ID" value="NZ_JBBUKT010000005.1"/>
</dbReference>
<accession>A0ABU9AX80</accession>
<protein>
    <submittedName>
        <fullName evidence="1">Uncharacterized protein</fullName>
    </submittedName>
</protein>
<proteinExistence type="predicted"/>
<keyword evidence="2" id="KW-1185">Reference proteome</keyword>
<dbReference type="Proteomes" id="UP001371305">
    <property type="component" value="Unassembled WGS sequence"/>
</dbReference>
<evidence type="ECO:0000313" key="2">
    <source>
        <dbReference type="Proteomes" id="UP001371305"/>
    </source>
</evidence>
<name>A0ABU9AX80_9BACT</name>
<sequence length="113" mass="11935">MMTTAVLDVRELAQLMVRYSGRASRGAAAGCRDEEEDAVLLGKLLLLDDLAWRVWSEEMSATEMAELRAAANELGRAVEVLTGRIAAASKGGAGVVDDGEAIDLTEVEGGIAR</sequence>
<dbReference type="EMBL" id="JBBUKT010000005">
    <property type="protein sequence ID" value="MEK7951647.1"/>
    <property type="molecule type" value="Genomic_DNA"/>
</dbReference>
<comment type="caution">
    <text evidence="1">The sequence shown here is derived from an EMBL/GenBank/DDBJ whole genome shotgun (WGS) entry which is preliminary data.</text>
</comment>
<reference evidence="1 2" key="1">
    <citation type="submission" date="2024-04" db="EMBL/GenBank/DDBJ databases">
        <title>Luteolibacter sp. isolated from soil.</title>
        <authorList>
            <person name="An J."/>
        </authorList>
    </citation>
    <scope>NUCLEOTIDE SEQUENCE [LARGE SCALE GENOMIC DNA]</scope>
    <source>
        <strain evidence="1 2">Y139</strain>
    </source>
</reference>
<evidence type="ECO:0000313" key="1">
    <source>
        <dbReference type="EMBL" id="MEK7951647.1"/>
    </source>
</evidence>
<gene>
    <name evidence="1" type="ORF">WKV53_14110</name>
</gene>
<organism evidence="1 2">
    <name type="scientific">Luteolibacter soli</name>
    <dbReference type="NCBI Taxonomy" id="3135280"/>
    <lineage>
        <taxon>Bacteria</taxon>
        <taxon>Pseudomonadati</taxon>
        <taxon>Verrucomicrobiota</taxon>
        <taxon>Verrucomicrobiia</taxon>
        <taxon>Verrucomicrobiales</taxon>
        <taxon>Verrucomicrobiaceae</taxon>
        <taxon>Luteolibacter</taxon>
    </lineage>
</organism>